<feature type="transmembrane region" description="Helical" evidence="7">
    <location>
        <begin position="219"/>
        <end position="245"/>
    </location>
</feature>
<dbReference type="Pfam" id="PF07690">
    <property type="entry name" value="MFS_1"/>
    <property type="match status" value="1"/>
</dbReference>
<proteinExistence type="predicted"/>
<dbReference type="SUPFAM" id="SSF103473">
    <property type="entry name" value="MFS general substrate transporter"/>
    <property type="match status" value="1"/>
</dbReference>
<keyword evidence="3" id="KW-1003">Cell membrane</keyword>
<feature type="transmembrane region" description="Helical" evidence="7">
    <location>
        <begin position="308"/>
        <end position="328"/>
    </location>
</feature>
<dbReference type="InterPro" id="IPR036259">
    <property type="entry name" value="MFS_trans_sf"/>
</dbReference>
<evidence type="ECO:0000256" key="3">
    <source>
        <dbReference type="ARBA" id="ARBA00022475"/>
    </source>
</evidence>
<feature type="transmembrane region" description="Helical" evidence="7">
    <location>
        <begin position="26"/>
        <end position="49"/>
    </location>
</feature>
<dbReference type="PROSITE" id="PS00216">
    <property type="entry name" value="SUGAR_TRANSPORT_1"/>
    <property type="match status" value="1"/>
</dbReference>
<accession>A0A6N7F272</accession>
<feature type="transmembrane region" description="Helical" evidence="7">
    <location>
        <begin position="175"/>
        <end position="198"/>
    </location>
</feature>
<comment type="subcellular location">
    <subcellularLocation>
        <location evidence="1">Cell membrane</location>
        <topology evidence="1">Multi-pass membrane protein</topology>
    </subcellularLocation>
</comment>
<feature type="domain" description="Major facilitator superfamily (MFS) profile" evidence="8">
    <location>
        <begin position="24"/>
        <end position="402"/>
    </location>
</feature>
<evidence type="ECO:0000259" key="8">
    <source>
        <dbReference type="PROSITE" id="PS50850"/>
    </source>
</evidence>
<comment type="caution">
    <text evidence="9">The sequence shown here is derived from an EMBL/GenBank/DDBJ whole genome shotgun (WGS) entry which is preliminary data.</text>
</comment>
<feature type="transmembrane region" description="Helical" evidence="7">
    <location>
        <begin position="348"/>
        <end position="367"/>
    </location>
</feature>
<evidence type="ECO:0000313" key="9">
    <source>
        <dbReference type="EMBL" id="MPV85966.1"/>
    </source>
</evidence>
<feature type="transmembrane region" description="Helical" evidence="7">
    <location>
        <begin position="91"/>
        <end position="108"/>
    </location>
</feature>
<dbReference type="Proteomes" id="UP000471298">
    <property type="component" value="Unassembled WGS sequence"/>
</dbReference>
<dbReference type="InParanoid" id="A0A6N7F272"/>
<protein>
    <submittedName>
        <fullName evidence="9">MFS transporter</fullName>
    </submittedName>
</protein>
<dbReference type="PROSITE" id="PS50850">
    <property type="entry name" value="MFS"/>
    <property type="match status" value="1"/>
</dbReference>
<evidence type="ECO:0000256" key="6">
    <source>
        <dbReference type="ARBA" id="ARBA00023136"/>
    </source>
</evidence>
<evidence type="ECO:0000256" key="1">
    <source>
        <dbReference type="ARBA" id="ARBA00004651"/>
    </source>
</evidence>
<dbReference type="EMBL" id="WHNW01000004">
    <property type="protein sequence ID" value="MPV85966.1"/>
    <property type="molecule type" value="Genomic_DNA"/>
</dbReference>
<dbReference type="GO" id="GO:0022857">
    <property type="term" value="F:transmembrane transporter activity"/>
    <property type="evidence" value="ECO:0007669"/>
    <property type="project" value="InterPro"/>
</dbReference>
<evidence type="ECO:0000256" key="7">
    <source>
        <dbReference type="SAM" id="Phobius"/>
    </source>
</evidence>
<feature type="transmembrane region" description="Helical" evidence="7">
    <location>
        <begin position="251"/>
        <end position="274"/>
    </location>
</feature>
<feature type="transmembrane region" description="Helical" evidence="7">
    <location>
        <begin position="147"/>
        <end position="169"/>
    </location>
</feature>
<evidence type="ECO:0000256" key="5">
    <source>
        <dbReference type="ARBA" id="ARBA00022989"/>
    </source>
</evidence>
<name>A0A6N7F272_9GAMM</name>
<keyword evidence="4 7" id="KW-0812">Transmembrane</keyword>
<feature type="transmembrane region" description="Helical" evidence="7">
    <location>
        <begin position="286"/>
        <end position="302"/>
    </location>
</feature>
<dbReference type="Gene3D" id="1.20.1250.20">
    <property type="entry name" value="MFS general substrate transporter like domains"/>
    <property type="match status" value="1"/>
</dbReference>
<organism evidence="9 10">
    <name type="scientific">Ostreibacterium oceani</name>
    <dbReference type="NCBI Taxonomy" id="2654998"/>
    <lineage>
        <taxon>Bacteria</taxon>
        <taxon>Pseudomonadati</taxon>
        <taxon>Pseudomonadota</taxon>
        <taxon>Gammaproteobacteria</taxon>
        <taxon>Cardiobacteriales</taxon>
        <taxon>Ostreibacteriaceae</taxon>
        <taxon>Ostreibacterium</taxon>
    </lineage>
</organism>
<keyword evidence="6 7" id="KW-0472">Membrane</keyword>
<dbReference type="InterPro" id="IPR011701">
    <property type="entry name" value="MFS"/>
</dbReference>
<evidence type="ECO:0000256" key="2">
    <source>
        <dbReference type="ARBA" id="ARBA00022448"/>
    </source>
</evidence>
<dbReference type="PANTHER" id="PTHR23517:SF2">
    <property type="entry name" value="MULTIDRUG RESISTANCE PROTEIN MDTH"/>
    <property type="match status" value="1"/>
</dbReference>
<feature type="transmembrane region" description="Helical" evidence="7">
    <location>
        <begin position="379"/>
        <end position="397"/>
    </location>
</feature>
<reference evidence="9 10" key="1">
    <citation type="submission" date="2019-10" db="EMBL/GenBank/DDBJ databases">
        <title>Cardiobacteriales fam. a chemoheterotrophic member of the order Cardiobacteriales, and proposal of Cardiobacteriales fam. nov.</title>
        <authorList>
            <person name="Wang C."/>
        </authorList>
    </citation>
    <scope>NUCLEOTIDE SEQUENCE [LARGE SCALE GENOMIC DNA]</scope>
    <source>
        <strain evidence="9 10">ML27</strain>
    </source>
</reference>
<dbReference type="InterPro" id="IPR020846">
    <property type="entry name" value="MFS_dom"/>
</dbReference>
<dbReference type="InterPro" id="IPR050171">
    <property type="entry name" value="MFS_Transporters"/>
</dbReference>
<evidence type="ECO:0000313" key="10">
    <source>
        <dbReference type="Proteomes" id="UP000471298"/>
    </source>
</evidence>
<evidence type="ECO:0000256" key="4">
    <source>
        <dbReference type="ARBA" id="ARBA00022692"/>
    </source>
</evidence>
<dbReference type="GO" id="GO:0005886">
    <property type="term" value="C:plasma membrane"/>
    <property type="evidence" value="ECO:0007669"/>
    <property type="project" value="UniProtKB-SubCell"/>
</dbReference>
<feature type="transmembrane region" description="Helical" evidence="7">
    <location>
        <begin position="114"/>
        <end position="135"/>
    </location>
</feature>
<dbReference type="FunCoup" id="A0A6N7F272">
    <property type="interactions" value="83"/>
</dbReference>
<keyword evidence="10" id="KW-1185">Reference proteome</keyword>
<dbReference type="InterPro" id="IPR005829">
    <property type="entry name" value="Sugar_transporter_CS"/>
</dbReference>
<keyword evidence="2" id="KW-0813">Transport</keyword>
<dbReference type="RefSeq" id="WP_152809757.1">
    <property type="nucleotide sequence ID" value="NZ_WHNW01000004.1"/>
</dbReference>
<sequence>MTSPMTAPMNIPMNTPMTTVEKKITLILASIYATRMLGLFLIFPTFSLLATDLTHSTPFKIGLALGIYSLAQAALQIPAGILSDIIGRKKVLYIGLSLFLLGSLLATMTDDIHWLIFARFIQGTGAVSAVCLAYVADGIRGQHHGKAMAVIGIFIALSFVASFVLGTLISAQWGLQGLFVLTSVLAALALFFAYRLPIPSQTLTVFKLTDFAKVITHKAAWFVNLQIAMLHLVLASSFFLIPLLLTQHLAGVNFILLYVPGLIVAFALVMPVIAKQKSQVAKRLPLMWAILGSGFLLFASGMGFHSIVWFSVSLTVFFFAFTFIEASLPTRLFQLVSNTSRGASSGVYAVYQFVGNFLGGILGASLYTKFDTSGTINHGFYLLAGIALLFAVTTYMMKNKEATWQAEA</sequence>
<feature type="transmembrane region" description="Helical" evidence="7">
    <location>
        <begin position="61"/>
        <end position="79"/>
    </location>
</feature>
<dbReference type="PANTHER" id="PTHR23517">
    <property type="entry name" value="RESISTANCE PROTEIN MDTM, PUTATIVE-RELATED-RELATED"/>
    <property type="match status" value="1"/>
</dbReference>
<gene>
    <name evidence="9" type="ORF">GCU85_04365</name>
</gene>
<dbReference type="AlphaFoldDB" id="A0A6N7F272"/>
<keyword evidence="5 7" id="KW-1133">Transmembrane helix</keyword>